<evidence type="ECO:0000256" key="1">
    <source>
        <dbReference type="SAM" id="MobiDB-lite"/>
    </source>
</evidence>
<reference evidence="2 3" key="1">
    <citation type="submission" date="2021-01" db="EMBL/GenBank/DDBJ databases">
        <title>Chromosome-level genome assembly of a human fungal pathogen reveals clustering of transcriptionally co-regulated genes.</title>
        <authorList>
            <person name="Voorhies M."/>
            <person name="Cohen S."/>
            <person name="Shea T.P."/>
            <person name="Petrus S."/>
            <person name="Munoz J.F."/>
            <person name="Poplawski S."/>
            <person name="Goldman W.E."/>
            <person name="Michael T."/>
            <person name="Cuomo C.A."/>
            <person name="Sil A."/>
            <person name="Beyhan S."/>
        </authorList>
    </citation>
    <scope>NUCLEOTIDE SEQUENCE [LARGE SCALE GENOMIC DNA]</scope>
    <source>
        <strain evidence="2 3">G184AR</strain>
    </source>
</reference>
<dbReference type="OrthoDB" id="10359315at2759"/>
<sequence length="83" mass="8834">MRYTGSNRSMALSGSEFPKDGQQLKGIVSSGRERVGGDGHSLFPGAFNVSDGGEADPLSEFCSLGQTRAKRSRLEGFCKSCTQ</sequence>
<accession>A0A8H8CY66</accession>
<comment type="caution">
    <text evidence="2">The sequence shown here is derived from an EMBL/GenBank/DDBJ whole genome shotgun (WGS) entry which is preliminary data.</text>
</comment>
<evidence type="ECO:0000313" key="3">
    <source>
        <dbReference type="Proteomes" id="UP000670092"/>
    </source>
</evidence>
<dbReference type="AlphaFoldDB" id="A0A8H8CY66"/>
<proteinExistence type="predicted"/>
<feature type="compositionally biased region" description="Polar residues" evidence="1">
    <location>
        <begin position="1"/>
        <end position="12"/>
    </location>
</feature>
<organism evidence="2 3">
    <name type="scientific">Ajellomyces capsulatus</name>
    <name type="common">Darling's disease fungus</name>
    <name type="synonym">Histoplasma capsulatum</name>
    <dbReference type="NCBI Taxonomy" id="5037"/>
    <lineage>
        <taxon>Eukaryota</taxon>
        <taxon>Fungi</taxon>
        <taxon>Dikarya</taxon>
        <taxon>Ascomycota</taxon>
        <taxon>Pezizomycotina</taxon>
        <taxon>Eurotiomycetes</taxon>
        <taxon>Eurotiomycetidae</taxon>
        <taxon>Onygenales</taxon>
        <taxon>Ajellomycetaceae</taxon>
        <taxon>Histoplasma</taxon>
    </lineage>
</organism>
<dbReference type="EMBL" id="JAEVHI010000004">
    <property type="protein sequence ID" value="KAG5294077.1"/>
    <property type="molecule type" value="Genomic_DNA"/>
</dbReference>
<gene>
    <name evidence="2" type="ORF">I7I52_05601</name>
</gene>
<evidence type="ECO:0000313" key="2">
    <source>
        <dbReference type="EMBL" id="KAG5294077.1"/>
    </source>
</evidence>
<protein>
    <submittedName>
        <fullName evidence="2">Uncharacterized protein</fullName>
    </submittedName>
</protein>
<dbReference type="Proteomes" id="UP000670092">
    <property type="component" value="Unassembled WGS sequence"/>
</dbReference>
<dbReference type="VEuPathDB" id="FungiDB:I7I52_05601"/>
<feature type="region of interest" description="Disordered" evidence="1">
    <location>
        <begin position="1"/>
        <end position="39"/>
    </location>
</feature>
<name>A0A8H8CY66_AJECA</name>